<dbReference type="Gene3D" id="1.10.10.10">
    <property type="entry name" value="Winged helix-like DNA-binding domain superfamily/Winged helix DNA-binding domain"/>
    <property type="match status" value="1"/>
</dbReference>
<feature type="non-terminal residue" evidence="6">
    <location>
        <position position="300"/>
    </location>
</feature>
<dbReference type="SUPFAM" id="SSF53850">
    <property type="entry name" value="Periplasmic binding protein-like II"/>
    <property type="match status" value="1"/>
</dbReference>
<dbReference type="PRINTS" id="PR00039">
    <property type="entry name" value="HTHLYSR"/>
</dbReference>
<dbReference type="RefSeq" id="WP_007257246.1">
    <property type="nucleotide sequence ID" value="NZ_CH724111.1"/>
</dbReference>
<dbReference type="PANTHER" id="PTHR30346">
    <property type="entry name" value="TRANSCRIPTIONAL DUAL REGULATOR HCAR-RELATED"/>
    <property type="match status" value="1"/>
</dbReference>
<dbReference type="SUPFAM" id="SSF46785">
    <property type="entry name" value="Winged helix' DNA-binding domain"/>
    <property type="match status" value="1"/>
</dbReference>
<keyword evidence="2" id="KW-0805">Transcription regulation</keyword>
<dbReference type="Proteomes" id="UP000003635">
    <property type="component" value="Unassembled WGS sequence"/>
</dbReference>
<dbReference type="PROSITE" id="PS50931">
    <property type="entry name" value="HTH_LYSR"/>
    <property type="match status" value="1"/>
</dbReference>
<dbReference type="AlphaFoldDB" id="Q2CAN6"/>
<dbReference type="OrthoDB" id="8679465at2"/>
<evidence type="ECO:0000313" key="7">
    <source>
        <dbReference type="Proteomes" id="UP000003635"/>
    </source>
</evidence>
<dbReference type="HOGENOM" id="CLU_039613_6_4_5"/>
<dbReference type="eggNOG" id="COG0583">
    <property type="taxonomic scope" value="Bacteria"/>
</dbReference>
<dbReference type="InterPro" id="IPR000847">
    <property type="entry name" value="LysR_HTH_N"/>
</dbReference>
<dbReference type="STRING" id="314256.OG2516_15884"/>
<dbReference type="GO" id="GO:0032993">
    <property type="term" value="C:protein-DNA complex"/>
    <property type="evidence" value="ECO:0007669"/>
    <property type="project" value="TreeGrafter"/>
</dbReference>
<proteinExistence type="inferred from homology"/>
<sequence length="300" mass="32140">MLYLTLRQYEYIAAVARAGSLAAAAQQMNVSQPSLSTALTQVEARLGRRLFHRGRGQPVRLTATGEAYLAEIERMLALARRLEDPSGLGPAPAERLTLGLFDDLAPFHLCPLVAALREGLPGVEIRHRTANFAELAREVLDGRVELALSYDLGLDGSFARTPLFGARPCAFLPASDPLARRAGLTLADLAGRPLILFDEPLSVRHVLGLFRRIGARPEVRHRVGALELMRSLAASGAGVGISYAVPPGGATYDGQTLAAVPVTDAIAEEPVVLVQSAMADESPLVARAREILTDRLATRE</sequence>
<dbReference type="GO" id="GO:0003677">
    <property type="term" value="F:DNA binding"/>
    <property type="evidence" value="ECO:0007669"/>
    <property type="project" value="UniProtKB-KW"/>
</dbReference>
<keyword evidence="4" id="KW-0804">Transcription</keyword>
<gene>
    <name evidence="6" type="ORF">OG2516_15884</name>
</gene>
<keyword evidence="3" id="KW-0238">DNA-binding</keyword>
<dbReference type="Pfam" id="PF03466">
    <property type="entry name" value="LysR_substrate"/>
    <property type="match status" value="1"/>
</dbReference>
<feature type="domain" description="HTH lysR-type" evidence="5">
    <location>
        <begin position="4"/>
        <end position="62"/>
    </location>
</feature>
<dbReference type="InterPro" id="IPR036388">
    <property type="entry name" value="WH-like_DNA-bd_sf"/>
</dbReference>
<dbReference type="GO" id="GO:0003700">
    <property type="term" value="F:DNA-binding transcription factor activity"/>
    <property type="evidence" value="ECO:0007669"/>
    <property type="project" value="InterPro"/>
</dbReference>
<organism evidence="6 7">
    <name type="scientific">Oceanicola granulosus (strain ATCC BAA-861 / DSM 15982 / KCTC 12143 / HTCC2516)</name>
    <dbReference type="NCBI Taxonomy" id="314256"/>
    <lineage>
        <taxon>Bacteria</taxon>
        <taxon>Pseudomonadati</taxon>
        <taxon>Pseudomonadota</taxon>
        <taxon>Alphaproteobacteria</taxon>
        <taxon>Rhodobacterales</taxon>
        <taxon>Roseobacteraceae</taxon>
        <taxon>Oceanicola</taxon>
    </lineage>
</organism>
<evidence type="ECO:0000259" key="5">
    <source>
        <dbReference type="PROSITE" id="PS50931"/>
    </source>
</evidence>
<evidence type="ECO:0000256" key="2">
    <source>
        <dbReference type="ARBA" id="ARBA00023015"/>
    </source>
</evidence>
<accession>Q2CAN6</accession>
<dbReference type="InterPro" id="IPR036390">
    <property type="entry name" value="WH_DNA-bd_sf"/>
</dbReference>
<evidence type="ECO:0000313" key="6">
    <source>
        <dbReference type="EMBL" id="EAR49716.1"/>
    </source>
</evidence>
<dbReference type="PANTHER" id="PTHR30346:SF0">
    <property type="entry name" value="HCA OPERON TRANSCRIPTIONAL ACTIVATOR HCAR"/>
    <property type="match status" value="1"/>
</dbReference>
<comment type="caution">
    <text evidence="6">The sequence shown here is derived from an EMBL/GenBank/DDBJ whole genome shotgun (WGS) entry which is preliminary data.</text>
</comment>
<evidence type="ECO:0000256" key="4">
    <source>
        <dbReference type="ARBA" id="ARBA00023163"/>
    </source>
</evidence>
<dbReference type="InterPro" id="IPR005119">
    <property type="entry name" value="LysR_subst-bd"/>
</dbReference>
<evidence type="ECO:0000256" key="3">
    <source>
        <dbReference type="ARBA" id="ARBA00023125"/>
    </source>
</evidence>
<dbReference type="EMBL" id="AAOT01000050">
    <property type="protein sequence ID" value="EAR49716.1"/>
    <property type="molecule type" value="Genomic_DNA"/>
</dbReference>
<evidence type="ECO:0000256" key="1">
    <source>
        <dbReference type="ARBA" id="ARBA00009437"/>
    </source>
</evidence>
<dbReference type="Gene3D" id="3.40.190.10">
    <property type="entry name" value="Periplasmic binding protein-like II"/>
    <property type="match status" value="2"/>
</dbReference>
<protein>
    <submittedName>
        <fullName evidence="6">Transcriptional regulator, LysR family protein</fullName>
    </submittedName>
</protein>
<dbReference type="Pfam" id="PF00126">
    <property type="entry name" value="HTH_1"/>
    <property type="match status" value="1"/>
</dbReference>
<comment type="similarity">
    <text evidence="1">Belongs to the LysR transcriptional regulatory family.</text>
</comment>
<name>Q2CAN6_OCEGH</name>
<keyword evidence="7" id="KW-1185">Reference proteome</keyword>
<reference evidence="6 7" key="1">
    <citation type="journal article" date="2010" name="J. Bacteriol.">
        <title>Genome sequences of Oceanicola granulosus HTCC2516(T) and Oceanicola batsensis HTCC2597(TDelta).</title>
        <authorList>
            <person name="Thrash J.C."/>
            <person name="Cho J.C."/>
            <person name="Vergin K.L."/>
            <person name="Giovannoni S.J."/>
        </authorList>
    </citation>
    <scope>NUCLEOTIDE SEQUENCE [LARGE SCALE GENOMIC DNA]</scope>
    <source>
        <strain evidence="7">ATCC BAA-861 / DSM 15982 / KCTC 12143 / HTCC2516</strain>
    </source>
</reference>